<dbReference type="EMBL" id="QGNW01000085">
    <property type="protein sequence ID" value="RVW99767.1"/>
    <property type="molecule type" value="Genomic_DNA"/>
</dbReference>
<evidence type="ECO:0000256" key="1">
    <source>
        <dbReference type="ARBA" id="ARBA00009085"/>
    </source>
</evidence>
<evidence type="ECO:0000313" key="10">
    <source>
        <dbReference type="Proteomes" id="UP000288805"/>
    </source>
</evidence>
<evidence type="ECO:0000259" key="7">
    <source>
        <dbReference type="PROSITE" id="PS50235"/>
    </source>
</evidence>
<dbReference type="PROSITE" id="PS00972">
    <property type="entry name" value="USP_1"/>
    <property type="match status" value="1"/>
</dbReference>
<dbReference type="PROSITE" id="PS50271">
    <property type="entry name" value="ZF_UBP"/>
    <property type="match status" value="1"/>
</dbReference>
<evidence type="ECO:0000256" key="5">
    <source>
        <dbReference type="PROSITE-ProRule" id="PRU00502"/>
    </source>
</evidence>
<keyword evidence="3 5" id="KW-0863">Zinc-finger</keyword>
<evidence type="ECO:0000259" key="8">
    <source>
        <dbReference type="PROSITE" id="PS50271"/>
    </source>
</evidence>
<dbReference type="PANTHER" id="PTHR24006">
    <property type="entry name" value="UBIQUITIN CARBOXYL-TERMINAL HYDROLASE"/>
    <property type="match status" value="1"/>
</dbReference>
<dbReference type="GO" id="GO:0008270">
    <property type="term" value="F:zinc ion binding"/>
    <property type="evidence" value="ECO:0007669"/>
    <property type="project" value="UniProtKB-KW"/>
</dbReference>
<dbReference type="Gene3D" id="3.30.40.10">
    <property type="entry name" value="Zinc/RING finger domain, C3HC4 (zinc finger)"/>
    <property type="match status" value="1"/>
</dbReference>
<dbReference type="InterPro" id="IPR050164">
    <property type="entry name" value="Peptidase_C19"/>
</dbReference>
<dbReference type="GO" id="GO:0016579">
    <property type="term" value="P:protein deubiquitination"/>
    <property type="evidence" value="ECO:0007669"/>
    <property type="project" value="InterPro"/>
</dbReference>
<comment type="caution">
    <text evidence="9">The sequence shown here is derived from an EMBL/GenBank/DDBJ whole genome shotgun (WGS) entry which is preliminary data.</text>
</comment>
<protein>
    <submittedName>
        <fullName evidence="9">Ubiquitin carboxyl-terminal hydrolase 2</fullName>
    </submittedName>
</protein>
<dbReference type="InterPro" id="IPR028889">
    <property type="entry name" value="USP"/>
</dbReference>
<evidence type="ECO:0000256" key="3">
    <source>
        <dbReference type="ARBA" id="ARBA00022771"/>
    </source>
</evidence>
<accession>A0A438ISS4</accession>
<feature type="domain" description="USP" evidence="7">
    <location>
        <begin position="197"/>
        <end position="251"/>
    </location>
</feature>
<feature type="region of interest" description="Disordered" evidence="6">
    <location>
        <begin position="1"/>
        <end position="40"/>
    </location>
</feature>
<feature type="compositionally biased region" description="Polar residues" evidence="6">
    <location>
        <begin position="19"/>
        <end position="36"/>
    </location>
</feature>
<reference evidence="9 10" key="1">
    <citation type="journal article" date="2018" name="PLoS Genet.">
        <title>Population sequencing reveals clonal diversity and ancestral inbreeding in the grapevine cultivar Chardonnay.</title>
        <authorList>
            <person name="Roach M.J."/>
            <person name="Johnson D.L."/>
            <person name="Bohlmann J."/>
            <person name="van Vuuren H.J."/>
            <person name="Jones S.J."/>
            <person name="Pretorius I.S."/>
            <person name="Schmidt S.A."/>
            <person name="Borneman A.R."/>
        </authorList>
    </citation>
    <scope>NUCLEOTIDE SEQUENCE [LARGE SCALE GENOMIC DNA]</scope>
    <source>
        <strain evidence="10">cv. Chardonnay</strain>
        <tissue evidence="9">Leaf</tissue>
    </source>
</reference>
<feature type="domain" description="UBP-type" evidence="8">
    <location>
        <begin position="72"/>
        <end position="187"/>
    </location>
</feature>
<dbReference type="GO" id="GO:0004843">
    <property type="term" value="F:cysteine-type deubiquitinase activity"/>
    <property type="evidence" value="ECO:0007669"/>
    <property type="project" value="InterPro"/>
</dbReference>
<proteinExistence type="inferred from homology"/>
<dbReference type="PANTHER" id="PTHR24006:SF781">
    <property type="entry name" value="LD34905P"/>
    <property type="match status" value="1"/>
</dbReference>
<keyword evidence="9" id="KW-0378">Hydrolase</keyword>
<dbReference type="InterPro" id="IPR001607">
    <property type="entry name" value="Znf_UBP"/>
</dbReference>
<evidence type="ECO:0000313" key="9">
    <source>
        <dbReference type="EMBL" id="RVW99767.1"/>
    </source>
</evidence>
<dbReference type="SUPFAM" id="SSF57850">
    <property type="entry name" value="RING/U-box"/>
    <property type="match status" value="1"/>
</dbReference>
<feature type="region of interest" description="Disordered" evidence="6">
    <location>
        <begin position="84"/>
        <end position="103"/>
    </location>
</feature>
<dbReference type="InterPro" id="IPR013083">
    <property type="entry name" value="Znf_RING/FYVE/PHD"/>
</dbReference>
<organism evidence="9 10">
    <name type="scientific">Vitis vinifera</name>
    <name type="common">Grape</name>
    <dbReference type="NCBI Taxonomy" id="29760"/>
    <lineage>
        <taxon>Eukaryota</taxon>
        <taxon>Viridiplantae</taxon>
        <taxon>Streptophyta</taxon>
        <taxon>Embryophyta</taxon>
        <taxon>Tracheophyta</taxon>
        <taxon>Spermatophyta</taxon>
        <taxon>Magnoliopsida</taxon>
        <taxon>eudicotyledons</taxon>
        <taxon>Gunneridae</taxon>
        <taxon>Pentapetalae</taxon>
        <taxon>rosids</taxon>
        <taxon>Vitales</taxon>
        <taxon>Vitaceae</taxon>
        <taxon>Viteae</taxon>
        <taxon>Vitis</taxon>
    </lineage>
</organism>
<dbReference type="Pfam" id="PF02148">
    <property type="entry name" value="zf-UBP"/>
    <property type="match status" value="1"/>
</dbReference>
<dbReference type="Proteomes" id="UP000288805">
    <property type="component" value="Unassembled WGS sequence"/>
</dbReference>
<dbReference type="PROSITE" id="PS50235">
    <property type="entry name" value="USP_3"/>
    <property type="match status" value="1"/>
</dbReference>
<comment type="similarity">
    <text evidence="1">Belongs to the peptidase C19 family.</text>
</comment>
<dbReference type="Pfam" id="PF00443">
    <property type="entry name" value="UCH"/>
    <property type="match status" value="1"/>
</dbReference>
<dbReference type="InterPro" id="IPR001394">
    <property type="entry name" value="Peptidase_C19_UCH"/>
</dbReference>
<dbReference type="SMART" id="SM00290">
    <property type="entry name" value="ZnF_UBP"/>
    <property type="match status" value="1"/>
</dbReference>
<keyword evidence="4" id="KW-0862">Zinc</keyword>
<sequence length="251" mass="27187">MGKKVKKKGRTGHKEKRGSASSLKNVPQQCNPSSETVADGNTVVKGREPCIHFNKGVDLGKISAKFGLPEPIRCEDCREGTIDRRGNRAKGKHGKKGSGSVDSKSESKAIWVCLECGHFACGGVGLPTTPQSHAVRHARLTRHPLGRSVKGPSVDGEDVWYGGGSVKNEKTPDNNLEIIRDNTLSGDLDERDSYVVRGLINIGNTCFFNSIMQNLLAMNNLRDYFLKLDGSIGPLTSALGSSLMRQVRAQD</sequence>
<dbReference type="InterPro" id="IPR038765">
    <property type="entry name" value="Papain-like_cys_pep_sf"/>
</dbReference>
<keyword evidence="2" id="KW-0479">Metal-binding</keyword>
<dbReference type="Gene3D" id="3.90.70.10">
    <property type="entry name" value="Cysteine proteinases"/>
    <property type="match status" value="1"/>
</dbReference>
<feature type="compositionally biased region" description="Basic residues" evidence="6">
    <location>
        <begin position="87"/>
        <end position="96"/>
    </location>
</feature>
<gene>
    <name evidence="9" type="primary">UBP2_3</name>
    <name evidence="9" type="ORF">CK203_029307</name>
</gene>
<evidence type="ECO:0000256" key="6">
    <source>
        <dbReference type="SAM" id="MobiDB-lite"/>
    </source>
</evidence>
<name>A0A438ISS4_VITVI</name>
<evidence type="ECO:0000256" key="4">
    <source>
        <dbReference type="ARBA" id="ARBA00022833"/>
    </source>
</evidence>
<dbReference type="InterPro" id="IPR018200">
    <property type="entry name" value="USP_CS"/>
</dbReference>
<dbReference type="AlphaFoldDB" id="A0A438ISS4"/>
<dbReference type="SUPFAM" id="SSF54001">
    <property type="entry name" value="Cysteine proteinases"/>
    <property type="match status" value="1"/>
</dbReference>
<feature type="compositionally biased region" description="Basic residues" evidence="6">
    <location>
        <begin position="1"/>
        <end position="16"/>
    </location>
</feature>
<evidence type="ECO:0000256" key="2">
    <source>
        <dbReference type="ARBA" id="ARBA00022723"/>
    </source>
</evidence>